<accession>A0AC60PUR6</accession>
<reference evidence="1 2" key="1">
    <citation type="journal article" date="2020" name="Cell">
        <title>Large-Scale Comparative Analyses of Tick Genomes Elucidate Their Genetic Diversity and Vector Capacities.</title>
        <authorList>
            <consortium name="Tick Genome and Microbiome Consortium (TIGMIC)"/>
            <person name="Jia N."/>
            <person name="Wang J."/>
            <person name="Shi W."/>
            <person name="Du L."/>
            <person name="Sun Y."/>
            <person name="Zhan W."/>
            <person name="Jiang J.F."/>
            <person name="Wang Q."/>
            <person name="Zhang B."/>
            <person name="Ji P."/>
            <person name="Bell-Sakyi L."/>
            <person name="Cui X.M."/>
            <person name="Yuan T.T."/>
            <person name="Jiang B.G."/>
            <person name="Yang W.F."/>
            <person name="Lam T.T."/>
            <person name="Chang Q.C."/>
            <person name="Ding S.J."/>
            <person name="Wang X.J."/>
            <person name="Zhu J.G."/>
            <person name="Ruan X.D."/>
            <person name="Zhao L."/>
            <person name="Wei J.T."/>
            <person name="Ye R.Z."/>
            <person name="Que T.C."/>
            <person name="Du C.H."/>
            <person name="Zhou Y.H."/>
            <person name="Cheng J.X."/>
            <person name="Dai P.F."/>
            <person name="Guo W.B."/>
            <person name="Han X.H."/>
            <person name="Huang E.J."/>
            <person name="Li L.F."/>
            <person name="Wei W."/>
            <person name="Gao Y.C."/>
            <person name="Liu J.Z."/>
            <person name="Shao H.Z."/>
            <person name="Wang X."/>
            <person name="Wang C.C."/>
            <person name="Yang T.C."/>
            <person name="Huo Q.B."/>
            <person name="Li W."/>
            <person name="Chen H.Y."/>
            <person name="Chen S.E."/>
            <person name="Zhou L.G."/>
            <person name="Ni X.B."/>
            <person name="Tian J.H."/>
            <person name="Sheng Y."/>
            <person name="Liu T."/>
            <person name="Pan Y.S."/>
            <person name="Xia L.Y."/>
            <person name="Li J."/>
            <person name="Zhao F."/>
            <person name="Cao W.C."/>
        </authorList>
    </citation>
    <scope>NUCLEOTIDE SEQUENCE [LARGE SCALE GENOMIC DNA]</scope>
    <source>
        <strain evidence="1">Iper-2018</strain>
    </source>
</reference>
<feature type="non-terminal residue" evidence="1">
    <location>
        <position position="102"/>
    </location>
</feature>
<sequence length="102" mass="10992">VVVLAVCGDNLKQHKVAGFTCSFSKGRVCRISIATSDELRKITWEELYQAPTSDIRSAHLAAVNVNPDTNCKLCGVVGLSPLATLPYFDVASQMAPDIAARR</sequence>
<organism evidence="1 2">
    <name type="scientific">Ixodes persulcatus</name>
    <name type="common">Taiga tick</name>
    <dbReference type="NCBI Taxonomy" id="34615"/>
    <lineage>
        <taxon>Eukaryota</taxon>
        <taxon>Metazoa</taxon>
        <taxon>Ecdysozoa</taxon>
        <taxon>Arthropoda</taxon>
        <taxon>Chelicerata</taxon>
        <taxon>Arachnida</taxon>
        <taxon>Acari</taxon>
        <taxon>Parasitiformes</taxon>
        <taxon>Ixodida</taxon>
        <taxon>Ixodoidea</taxon>
        <taxon>Ixodidae</taxon>
        <taxon>Ixodinae</taxon>
        <taxon>Ixodes</taxon>
    </lineage>
</organism>
<keyword evidence="2" id="KW-1185">Reference proteome</keyword>
<comment type="caution">
    <text evidence="1">The sequence shown here is derived from an EMBL/GenBank/DDBJ whole genome shotgun (WGS) entry which is preliminary data.</text>
</comment>
<evidence type="ECO:0000313" key="1">
    <source>
        <dbReference type="EMBL" id="KAG0424913.1"/>
    </source>
</evidence>
<evidence type="ECO:0000313" key="2">
    <source>
        <dbReference type="Proteomes" id="UP000805193"/>
    </source>
</evidence>
<dbReference type="EMBL" id="JABSTQ010009919">
    <property type="protein sequence ID" value="KAG0424913.1"/>
    <property type="molecule type" value="Genomic_DNA"/>
</dbReference>
<dbReference type="Proteomes" id="UP000805193">
    <property type="component" value="Unassembled WGS sequence"/>
</dbReference>
<name>A0AC60PUR6_IXOPE</name>
<protein>
    <submittedName>
        <fullName evidence="1">Uncharacterized protein</fullName>
    </submittedName>
</protein>
<proteinExistence type="predicted"/>
<feature type="non-terminal residue" evidence="1">
    <location>
        <position position="1"/>
    </location>
</feature>
<gene>
    <name evidence="1" type="ORF">HPB47_027891</name>
</gene>